<feature type="compositionally biased region" description="Low complexity" evidence="2">
    <location>
        <begin position="424"/>
        <end position="438"/>
    </location>
</feature>
<feature type="transmembrane region" description="Helical" evidence="3">
    <location>
        <begin position="572"/>
        <end position="595"/>
    </location>
</feature>
<reference evidence="4 5" key="1">
    <citation type="submission" date="2023-08" db="EMBL/GenBank/DDBJ databases">
        <title>A Necator americanus chromosomal reference genome.</title>
        <authorList>
            <person name="Ilik V."/>
            <person name="Petrzelkova K.J."/>
            <person name="Pardy F."/>
            <person name="Fuh T."/>
            <person name="Niatou-Singa F.S."/>
            <person name="Gouil Q."/>
            <person name="Baker L."/>
            <person name="Ritchie M.E."/>
            <person name="Jex A.R."/>
            <person name="Gazzola D."/>
            <person name="Li H."/>
            <person name="Toshio Fujiwara R."/>
            <person name="Zhan B."/>
            <person name="Aroian R.V."/>
            <person name="Pafco B."/>
            <person name="Schwarz E.M."/>
        </authorList>
    </citation>
    <scope>NUCLEOTIDE SEQUENCE [LARGE SCALE GENOMIC DNA]</scope>
    <source>
        <strain evidence="4 5">Aroian</strain>
        <tissue evidence="4">Whole animal</tissue>
    </source>
</reference>
<evidence type="ECO:0000313" key="4">
    <source>
        <dbReference type="EMBL" id="KAK6739815.1"/>
    </source>
</evidence>
<keyword evidence="3" id="KW-0472">Membrane</keyword>
<dbReference type="Proteomes" id="UP001303046">
    <property type="component" value="Unassembled WGS sequence"/>
</dbReference>
<evidence type="ECO:0000256" key="2">
    <source>
        <dbReference type="SAM" id="MobiDB-lite"/>
    </source>
</evidence>
<feature type="compositionally biased region" description="Polar residues" evidence="2">
    <location>
        <begin position="1414"/>
        <end position="1440"/>
    </location>
</feature>
<feature type="compositionally biased region" description="Polar residues" evidence="2">
    <location>
        <begin position="13"/>
        <end position="27"/>
    </location>
</feature>
<feature type="region of interest" description="Disordered" evidence="2">
    <location>
        <begin position="402"/>
        <end position="439"/>
    </location>
</feature>
<protein>
    <submittedName>
        <fullName evidence="4">Uncharacterized protein</fullName>
    </submittedName>
</protein>
<feature type="coiled-coil region" evidence="1">
    <location>
        <begin position="219"/>
        <end position="249"/>
    </location>
</feature>
<feature type="compositionally biased region" description="Basic and acidic residues" evidence="2">
    <location>
        <begin position="1383"/>
        <end position="1408"/>
    </location>
</feature>
<keyword evidence="5" id="KW-1185">Reference proteome</keyword>
<proteinExistence type="predicted"/>
<keyword evidence="1" id="KW-0175">Coiled coil</keyword>
<organism evidence="4 5">
    <name type="scientific">Necator americanus</name>
    <name type="common">Human hookworm</name>
    <dbReference type="NCBI Taxonomy" id="51031"/>
    <lineage>
        <taxon>Eukaryota</taxon>
        <taxon>Metazoa</taxon>
        <taxon>Ecdysozoa</taxon>
        <taxon>Nematoda</taxon>
        <taxon>Chromadorea</taxon>
        <taxon>Rhabditida</taxon>
        <taxon>Rhabditina</taxon>
        <taxon>Rhabditomorpha</taxon>
        <taxon>Strongyloidea</taxon>
        <taxon>Ancylostomatidae</taxon>
        <taxon>Bunostominae</taxon>
        <taxon>Necator</taxon>
    </lineage>
</organism>
<keyword evidence="3" id="KW-1133">Transmembrane helix</keyword>
<dbReference type="PANTHER" id="PTHR22084:SF1">
    <property type="entry name" value="BZIP DOMAIN-CONTAINING PROTEIN-RELATED"/>
    <property type="match status" value="1"/>
</dbReference>
<feature type="transmembrane region" description="Helical" evidence="3">
    <location>
        <begin position="616"/>
        <end position="635"/>
    </location>
</feature>
<evidence type="ECO:0000256" key="3">
    <source>
        <dbReference type="SAM" id="Phobius"/>
    </source>
</evidence>
<evidence type="ECO:0000256" key="1">
    <source>
        <dbReference type="SAM" id="Coils"/>
    </source>
</evidence>
<comment type="caution">
    <text evidence="4">The sequence shown here is derived from an EMBL/GenBank/DDBJ whole genome shotgun (WGS) entry which is preliminary data.</text>
</comment>
<feature type="region of interest" description="Disordered" evidence="2">
    <location>
        <begin position="1383"/>
        <end position="1451"/>
    </location>
</feature>
<feature type="compositionally biased region" description="Low complexity" evidence="2">
    <location>
        <begin position="1"/>
        <end position="12"/>
    </location>
</feature>
<gene>
    <name evidence="4" type="primary">Necator_chrIII.g9124</name>
    <name evidence="4" type="ORF">RB195_008359</name>
</gene>
<keyword evidence="3" id="KW-0812">Transmembrane</keyword>
<accession>A0ABR1CQY2</accession>
<feature type="coiled-coil region" evidence="1">
    <location>
        <begin position="825"/>
        <end position="881"/>
    </location>
</feature>
<sequence length="1469" mass="166678">MNQNLTYTTYTTDPRTPQGQQGMSFHPSSYQSSTYTTSSTAPFHSSSSTAFIPNNTITLENGIGCGIIERSIEEVYKLQQAPLTSRGQVSQTQMRLSSDNDEKRISQLLDTYFIEQPAPSTSTWATPSHQTVQVQSSQALQGVQTLQVAQLQPQISYTGGTLVTTNVKGVGVNMNLKVAPVSPDKAEKERLKKARQAEAARMRYHRLTPAEKRELNLKRTLAQKRKRQREKELEELESILRETNDIQEDPDITEQLREKRMRAKWAEAARQRYARMTPEERRAHNNRRRMRQMQNALAAVKAAGGTGDPIKDEEAVRAHIKAQNAKKAEAARQRYHRMTEEEKRIYNQRRTEAFRRRRMEEEMLLAMPIGRINGEALDRAQQIVVRNAKRAEAARLRYQRMTPDQRKSYNQKRYTPKRKRLEGMDSMMSSSGGSLSGSCKKEEDALSAIERDVLKKTQQAQQAIMRQQRQSVQVLSQPVTTTSTPQGVQGGTYIIQQGTSTPVTHIGQNQVQQIQLTPSNGVTHQQGQQGGHVTVAQQQMPSSSGHLVVQHQAPTTSGGQQLVHQQAAPQQITYTTSGMMISSWFCLIFVTNVRFPYLEATTSTTSVTERAAAEGFIILIMCACLQYLAIPFGIVKKSIYRIGITLFKSRMNQHPIYITAGSPRESASPHSRILETLTPAEVSTFSQSNLSFHPQTTTYYSPAPTTFHANSSTLFSNDRKNEYLLVSSNIMSSSTSSELSPQGSLQSRLPELATSLTTSDNGMLTSTVTLSKEHPAVAQADQMNAFIDTYFVEHAPSTSSQDMDSVHQDHDDFDHVQSIDEELDAMKKKQRVEQMRREKDRKELDDLLRDSSEGEIDLQKYREQRSKMRRAEAARSRYQRMSEAERKVYNQRRRLRALGLDPDMPKGSFIDNEAIREHIKMANAKKAEAARLRYHRMTVEEKREYNQRRTESFRKRRLEEEILLSTPAGRISAEALQKAQQIMIRNARKAEAARARYQKMSPEQRKEYNMRRAQAKKMRAMSRENRSLMNSNCSIVSGDLGDSSGLNSSFEGNNTVSLLDSSDISSAVEHLNSNSQISHSTDDIFEQMEREVIKRTKQAHMALARQQQQQSQTNRFPSSVDQHLIESDTVLITNDGHIVDDKCFVQPSQLIDEKALHDMLLTGLDANGQPVELRTVDGTLIRGEEQLRAITNGQPFLIHPQPLPISSVEEQGKALTFSNGQDQIELVSSSSSMVLEPSNALYASHEIVIDDMPESSQTNIRFQPQPQPESLRRVLPVSMGSGDGNTRSLTVAERNEISKAKRAERARIRYHSMRPELRQQQNAKRAELLRKARQRDEELCHLAETCQLDTLDEETRRAIAEAQMRRARRAEQARAKYHRMNCEERRQYNAMRDAQRRQRKRAQEEARQRAQMNEVLTTETGLSPASGLSPTNDSISQDNHGLSPGDGEPGQIIYSTYEMYQEPMTRWEH</sequence>
<dbReference type="PANTHER" id="PTHR22084">
    <property type="entry name" value="GEX INTERACTING PROTEIN PROTEIN 4"/>
    <property type="match status" value="1"/>
</dbReference>
<evidence type="ECO:0000313" key="5">
    <source>
        <dbReference type="Proteomes" id="UP001303046"/>
    </source>
</evidence>
<feature type="region of interest" description="Disordered" evidence="2">
    <location>
        <begin position="1"/>
        <end position="39"/>
    </location>
</feature>
<name>A0ABR1CQY2_NECAM</name>
<dbReference type="EMBL" id="JAVFWL010000003">
    <property type="protein sequence ID" value="KAK6739815.1"/>
    <property type="molecule type" value="Genomic_DNA"/>
</dbReference>
<feature type="compositionally biased region" description="Low complexity" evidence="2">
    <location>
        <begin position="28"/>
        <end position="39"/>
    </location>
</feature>